<accession>A0ABP0SC59</accession>
<proteinExistence type="predicted"/>
<dbReference type="PROSITE" id="PS01358">
    <property type="entry name" value="ZF_RANBP2_1"/>
    <property type="match status" value="2"/>
</dbReference>
<feature type="compositionally biased region" description="Basic residues" evidence="5">
    <location>
        <begin position="529"/>
        <end position="538"/>
    </location>
</feature>
<feature type="region of interest" description="Disordered" evidence="5">
    <location>
        <begin position="2033"/>
        <end position="2099"/>
    </location>
</feature>
<feature type="compositionally biased region" description="Low complexity" evidence="5">
    <location>
        <begin position="3725"/>
        <end position="3741"/>
    </location>
</feature>
<feature type="compositionally biased region" description="Basic residues" evidence="5">
    <location>
        <begin position="78"/>
        <end position="88"/>
    </location>
</feature>
<evidence type="ECO:0000256" key="3">
    <source>
        <dbReference type="ARBA" id="ARBA00022833"/>
    </source>
</evidence>
<keyword evidence="6" id="KW-0472">Membrane</keyword>
<feature type="region of interest" description="Disordered" evidence="5">
    <location>
        <begin position="2837"/>
        <end position="2863"/>
    </location>
</feature>
<feature type="region of interest" description="Disordered" evidence="5">
    <location>
        <begin position="1313"/>
        <end position="1351"/>
    </location>
</feature>
<feature type="compositionally biased region" description="Basic residues" evidence="5">
    <location>
        <begin position="3837"/>
        <end position="3850"/>
    </location>
</feature>
<feature type="region of interest" description="Disordered" evidence="5">
    <location>
        <begin position="605"/>
        <end position="626"/>
    </location>
</feature>
<keyword evidence="9" id="KW-1185">Reference proteome</keyword>
<feature type="compositionally biased region" description="Low complexity" evidence="5">
    <location>
        <begin position="151"/>
        <end position="166"/>
    </location>
</feature>
<dbReference type="InterPro" id="IPR045167">
    <property type="entry name" value="Hobbit"/>
</dbReference>
<feature type="compositionally biased region" description="Low complexity" evidence="5">
    <location>
        <begin position="2385"/>
        <end position="2398"/>
    </location>
</feature>
<feature type="transmembrane region" description="Helical" evidence="6">
    <location>
        <begin position="273"/>
        <end position="292"/>
    </location>
</feature>
<evidence type="ECO:0000256" key="2">
    <source>
        <dbReference type="ARBA" id="ARBA00022771"/>
    </source>
</evidence>
<reference evidence="8 9" key="1">
    <citation type="submission" date="2024-02" db="EMBL/GenBank/DDBJ databases">
        <authorList>
            <person name="Chen Y."/>
            <person name="Shah S."/>
            <person name="Dougan E. K."/>
            <person name="Thang M."/>
            <person name="Chan C."/>
        </authorList>
    </citation>
    <scope>NUCLEOTIDE SEQUENCE [LARGE SCALE GENOMIC DNA]</scope>
</reference>
<feature type="compositionally biased region" description="Acidic residues" evidence="5">
    <location>
        <begin position="1"/>
        <end position="15"/>
    </location>
</feature>
<feature type="domain" description="RanBP2-type" evidence="7">
    <location>
        <begin position="965"/>
        <end position="994"/>
    </location>
</feature>
<evidence type="ECO:0000256" key="6">
    <source>
        <dbReference type="SAM" id="Phobius"/>
    </source>
</evidence>
<dbReference type="PROSITE" id="PS50199">
    <property type="entry name" value="ZF_RANBP2_2"/>
    <property type="match status" value="2"/>
</dbReference>
<feature type="compositionally biased region" description="Polar residues" evidence="5">
    <location>
        <begin position="3742"/>
        <end position="3757"/>
    </location>
</feature>
<feature type="compositionally biased region" description="Basic residues" evidence="5">
    <location>
        <begin position="1525"/>
        <end position="1539"/>
    </location>
</feature>
<feature type="region of interest" description="Disordered" evidence="5">
    <location>
        <begin position="3303"/>
        <end position="3323"/>
    </location>
</feature>
<dbReference type="EMBL" id="CAXAMM010043426">
    <property type="protein sequence ID" value="CAK9109961.1"/>
    <property type="molecule type" value="Genomic_DNA"/>
</dbReference>
<feature type="compositionally biased region" description="Acidic residues" evidence="5">
    <location>
        <begin position="755"/>
        <end position="769"/>
    </location>
</feature>
<dbReference type="Proteomes" id="UP001642464">
    <property type="component" value="Unassembled WGS sequence"/>
</dbReference>
<feature type="compositionally biased region" description="Polar residues" evidence="5">
    <location>
        <begin position="2545"/>
        <end position="2556"/>
    </location>
</feature>
<feature type="compositionally biased region" description="Polar residues" evidence="5">
    <location>
        <begin position="23"/>
        <end position="32"/>
    </location>
</feature>
<feature type="region of interest" description="Disordered" evidence="5">
    <location>
        <begin position="2689"/>
        <end position="2711"/>
    </location>
</feature>
<feature type="compositionally biased region" description="Low complexity" evidence="5">
    <location>
        <begin position="1514"/>
        <end position="1524"/>
    </location>
</feature>
<feature type="region of interest" description="Disordered" evidence="5">
    <location>
        <begin position="147"/>
        <end position="166"/>
    </location>
</feature>
<feature type="compositionally biased region" description="Acidic residues" evidence="5">
    <location>
        <begin position="2057"/>
        <end position="2098"/>
    </location>
</feature>
<feature type="compositionally biased region" description="Low complexity" evidence="5">
    <location>
        <begin position="3802"/>
        <end position="3815"/>
    </location>
</feature>
<feature type="compositionally biased region" description="Low complexity" evidence="5">
    <location>
        <begin position="1313"/>
        <end position="1343"/>
    </location>
</feature>
<evidence type="ECO:0000256" key="1">
    <source>
        <dbReference type="ARBA" id="ARBA00022723"/>
    </source>
</evidence>
<evidence type="ECO:0000313" key="9">
    <source>
        <dbReference type="Proteomes" id="UP001642464"/>
    </source>
</evidence>
<feature type="region of interest" description="Disordered" evidence="5">
    <location>
        <begin position="1840"/>
        <end position="1859"/>
    </location>
</feature>
<name>A0ABP0SC59_9DINO</name>
<dbReference type="InterPro" id="IPR001876">
    <property type="entry name" value="Znf_RanBP2"/>
</dbReference>
<feature type="compositionally biased region" description="Low complexity" evidence="5">
    <location>
        <begin position="49"/>
        <end position="66"/>
    </location>
</feature>
<feature type="region of interest" description="Disordered" evidence="5">
    <location>
        <begin position="1"/>
        <end position="107"/>
    </location>
</feature>
<feature type="compositionally biased region" description="Basic and acidic residues" evidence="5">
    <location>
        <begin position="539"/>
        <end position="548"/>
    </location>
</feature>
<sequence length="3850" mass="420788">MAGSSSEEDADDEEDGRFHSSRSRVTARQGSWKQAVARGRPVLAQQRTSSSLSSSSSLGSSASSSADGVFRDASSRTTSHRLSSRWKRSSQQQQQQQQQREQPRAQRDELWTNVPGNAQPNQDSALSQFLQQHGGGYEATPTRHLDEDEFSVPTSQSPSVTSSSLPSLFTRSRAANLTKELKRARNIMSDSTSPSPAIPARRSRVDRLVGALADDPIDVSKAAKAAGSPGTYSRLLFWIMIGVVGLYTVLSVALHAIFRAVGLQVQTLMPPTLLIGLTVLVFARPTTLAAFVRTAANVIANRVLGLQTRTEIGQIDLLRRRVENVRVFFGDVEIFQIRLLSLQFSSSALHVFHGASRPLLTLYVRGVTINVLHALVLQVLAVARAAKQSSAASSSFSAGSETTVSSKPKSDNSNKVLDRLLYFSGVVLVEVDRICLRFISGDTTLSLTLMQLVLSCSKRDHAGGGGSHATTFQRTSPTLTYLEPRVSIQHFSIALGTEDQELTLSDSSSVPVFQLANFCFALGFIKHTSPSKRKKGQGKHTDASDEKGGGTNGKLCTCKPSFRKARFHFFEQVIRLDRIFVETESFDVLCSYALFQTLSALLSTDGPQQQRQEPAPQDEAAFEQTVSTATAAQRIEIAQQSQAAAAAAAALETSDRDDERMRADSGTSDGGASEFSADSAGWECTACSFFNTPLDRVCGVCGSDASAPTQVADPMLASVATTSLQGSDTATRTNNSSLFDDFAPPPSGASREEREVNEDEDEDEEDVEAVDQQSRIHSASSMQPVLEGFLNWAIEHLLPSLVDVKCHRVLVTIQGEPIADKSAPTLILQTAVQTTWRLEQGPAEVEEPTTASSAFTSASSASDGLKNDEPSRALLAFEHQFAQVTCFLLPASSDKVMANFVSIRDGGAPLLEQETAHQSHLLCDAMTLSISTEFQTLADIPQLATMRSSESTTTFQEASSAKKLPDRDWECASCGNLNEAREAVCSVCRMQYETTVVRPVDWQADSLNHADAPASTTEHSHDTSVLATLTLSQPKIQVADTAFSCLWGLKQLSLSSDFGEDLVAEEEGGSVTSVVSRSSISRARQQRRTSPWWVSEVVRVALKRTFCGELKLQGLQFTVLPRPIPSRRFVESRLCGSQVRWFLSDLIGSTSLELVVPPAVDSISFKRLRHDPTTSNAARAFDPQQLSTTFKLRLGKFTLEQVQTDREVREKLNILKTACPSAKLSQFTHSNHLKRAVELARGNKNFRVELGGEWTKGRPLPQSVSGLIKAEAGVKVWLYGGSWLRVLALGAEYKHEYEQFFFQPAVSKASKQLPSSAASSSGRSQRSPPRIGPSTLSMSSTSPPGSPSKASLSARHWIDKVELDLQLSLSKVSLQVHCSHAMSNARHVFKLIVPTVQAKFVSPGSGKACIAVDRPALLLASHTSFSGPTKFNTVARADRLVAELEHEAAAQSGQDEVKLEARIDISVLRITQSPALEFGDALQALLLQRKAFREGLKRVQARSVMESLSSSSTAAPRPLQAQQRQSRHSGKRQHHKKPPVHVRALIKVDDLVLRFLHDETTFEENPSLLKYAPKRQTTAPPLALITLRDVAVDLSWHALRHSREELLDLIWRLDDCPSIPTLRKVHEHGFSFVTGCSLQQFQVGHLVFQLLNHRRPMVEAWSIALFQSSDLVLAEARGNEACTRERTICLCEGFPVQVGMENLQVDRVDDLVDPSGAHPFGSVFSRLPSVGLPIKVYYQLFIRAEQLNVAHGDCLSATMNAFDLALARALPKSSDKRSPKLGFWDKLRYMSHGEIHLRMYSVSVRLLTLSPWHGDTGVLIRGKIFKIRNVRQEFAADLERPGDGANAATRSGRRGSRLQRRRSRLADSAFSSMSQSLTGTKDVMDWGSFFIPMTKSASAPRARGEASSPDAGEAPNREWELLCENLSISAIRDEGSKKVEQFTLLTVPRTRLQISLIWGQSESVLDHYVQFHHPKGSTPETIEDMYGSFRSPGLDLGLKFELGCRRTTGLPGDLASQPSAGLRFAPLARAHEMRTPPIKEVEGHEEEGVDRKGASDEERDGDEEEKTEMEDGDEDEEEKTEMEEDDEEDEEEDEDQDEVCPFPALTVCWASYAAICDIWRAFAPPGPPKTAKTKATFGRLLTHLKIGILADRPRILWWEEPQSEAALLAFAESLVTKIEYVRADEGGEDWSPPYGLPPPWKQHALLVQSPEAGMHFLPRALKHVAEAQSAMLFEARTYVDASGCGWRHWHTFPPPPLLNDPNAPPHAHSSSRVDEPWAFTPAVMLTAGSWRQMQATMKGRSSDLESEPTAAGEDEVFTIILDEARVTWTLKIRDAVFMVIGSTLYQVRQQLRLDERLNEEAMQKAKARSASDAALANSGDDDTNSVRSSSSSRSVSSSADLRGLMAGKLDKMALEKRTRKKVFNGHFDGPLIDFRGDYKPVHEPSAFMKDLLSKSDDSFSFGGAAEGDRDSVRPPFKTRLAFAQRANSQQDEEGLRAALVEVGLENFVDAATEDDPEYDIVFNDAVDLTLVDVLEADNSAKEDGSPTSQGRNSSGKSGAHLAGSGELSFLVKLRWAQVHLCSGPDAAFVTAESALVRTFKDISPCVSKSSGADIPGFQLMRKDVDVKVAGAQVHVAAVTEQHGHAQHNGAVPATQWVKLRHDFQEFCFTETLEDYSFSFADANFDVMQESSSPERGHTNFGGPDTSPRTKHRRNVHVIGGSVDQEAQHKPVLTKTEFSIHEVTYSIFPPDGMSPETVAKHSADVKLDMDRFAIDLPLLQISLGSVEFFNVLGVIRNLLIVMPSPDYTAMLKSSVPEQSIEDNAQLRWMQHMELLEDASDTVSADQSGEEGENASSSNRVDNERDLAFDDQDWFEKSAGVGDNDDGDGFSDPSSGSEDDMTKEAGDPLLQQEQQPEPGQQSKSLSKTSSAGSDSSGKSTGRTRPSHRPGEQNISADGSNESDGVNEQQRALRRSHTVSDLSSDGGSRFSDDSHRNLSPHQKRRAIFADRIRSRSRGASATDALGHSPDPQASHRQLLSEFDALLKSAGNDRTVLRKLVDRVLANRPLSQDGRKTKLTYTIGEATLALLGDKAPGPSSGHGSGIAAHGAASSSSAFRSTIGTEVFHERFERVYMFLNGFMGTHIFQEDGSTKVQISVQDLHVADAAQVDGERRDILRGNVMDKDNANSSGAIPMIRMDASTRPHIVLGDYKVNVYDMLQVLFYPGAPGYLFSVNITYEVASFLTTYFKSDIAEDDDEDDVPRPSAATTAPPPVAAGLRVVTSEGTSGSEKGGLLDKAVVRGPETVRHVHSSPRNGTSQSAAPHGASVDSAVVLRGGWILKKGRTDYNWGTGKVRRNFCQVRSRFDREEGVSVNTFEYYRNEFETRRLFRIPPRGSIDLRQVVSLAFTQDVSAPQHALDMLVGQHLPHAAEAASNPRASSRVTKYTFAPDLSRRGREFDPIDASLEWVAALKPLLADGVISGELLLALAKSSRRGLLEQIASTTKHLLESRATTTSGRGVTSTAAGQRQQDLALNLDRRDAEALVNSFRHSGMIKDESEYVAFVLMNEDKRYVLSAQRASALGLLTKETLRLAQGDLQDLVYLRYVRTAHINLSIGSQGFSRWLNVNNKRAQCVPIIMHHHLLSWQKFFKTLQKRIVVNLVKSILRGGGPKWETRFLRNRGDAQSASSTSGDTAQHPEGGGKSILPKKFSLARFGFTSDQGKGGQLLTPGSPSSPSRAGGAPTSVRSGSSNEGSAPNSPQAVRKVLSPSSLFRDLSPRASSPSGLKVEVQPSASLEQASGHHRSTSSGSTSSTGSHATGAGGRQEPSDPGADTAATNPPAKRRGFLPFSRKHQ</sequence>
<feature type="compositionally biased region" description="Low complexity" evidence="5">
    <location>
        <begin position="2977"/>
        <end position="2986"/>
    </location>
</feature>
<dbReference type="InterPro" id="IPR019441">
    <property type="entry name" value="FMP27/BLTP2/Hobbit_GFWDK_RBG"/>
</dbReference>
<feature type="region of interest" description="Disordered" evidence="5">
    <location>
        <begin position="529"/>
        <end position="550"/>
    </location>
</feature>
<feature type="region of interest" description="Disordered" evidence="5">
    <location>
        <begin position="3714"/>
        <end position="3850"/>
    </location>
</feature>
<evidence type="ECO:0000259" key="7">
    <source>
        <dbReference type="PROSITE" id="PS50199"/>
    </source>
</evidence>
<keyword evidence="2 4" id="KW-0863">Zinc-finger</keyword>
<feature type="compositionally biased region" description="Low complexity" evidence="5">
    <location>
        <begin position="89"/>
        <end position="100"/>
    </location>
</feature>
<feature type="domain" description="RanBP2-type" evidence="7">
    <location>
        <begin position="678"/>
        <end position="707"/>
    </location>
</feature>
<feature type="compositionally biased region" description="Polar residues" evidence="5">
    <location>
        <begin position="3309"/>
        <end position="3318"/>
    </location>
</feature>
<feature type="region of interest" description="Disordered" evidence="5">
    <location>
        <begin position="3677"/>
        <end position="3702"/>
    </location>
</feature>
<feature type="compositionally biased region" description="Low complexity" evidence="5">
    <location>
        <begin position="849"/>
        <end position="862"/>
    </location>
</feature>
<evidence type="ECO:0000256" key="5">
    <source>
        <dbReference type="SAM" id="MobiDB-lite"/>
    </source>
</evidence>
<feature type="region of interest" description="Disordered" evidence="5">
    <location>
        <begin position="2537"/>
        <end position="2559"/>
    </location>
</feature>
<feature type="compositionally biased region" description="Basic and acidic residues" evidence="5">
    <location>
        <begin position="653"/>
        <end position="663"/>
    </location>
</feature>
<gene>
    <name evidence="8" type="ORF">SCF082_LOCUS51082</name>
</gene>
<organism evidence="8 9">
    <name type="scientific">Durusdinium trenchii</name>
    <dbReference type="NCBI Taxonomy" id="1381693"/>
    <lineage>
        <taxon>Eukaryota</taxon>
        <taxon>Sar</taxon>
        <taxon>Alveolata</taxon>
        <taxon>Dinophyceae</taxon>
        <taxon>Suessiales</taxon>
        <taxon>Symbiodiniaceae</taxon>
        <taxon>Durusdinium</taxon>
    </lineage>
</organism>
<feature type="compositionally biased region" description="Polar residues" evidence="5">
    <location>
        <begin position="2950"/>
        <end position="2967"/>
    </location>
</feature>
<feature type="compositionally biased region" description="Low complexity" evidence="5">
    <location>
        <begin position="2906"/>
        <end position="2938"/>
    </location>
</feature>
<keyword evidence="3" id="KW-0862">Zinc</keyword>
<feature type="region of interest" description="Disordered" evidence="5">
    <location>
        <begin position="2364"/>
        <end position="2399"/>
    </location>
</feature>
<dbReference type="SMART" id="SM01214">
    <property type="entry name" value="Fmp27_GFWDK"/>
    <property type="match status" value="1"/>
</dbReference>
<feature type="region of interest" description="Disordered" evidence="5">
    <location>
        <begin position="723"/>
        <end position="778"/>
    </location>
</feature>
<feature type="transmembrane region" description="Helical" evidence="6">
    <location>
        <begin position="235"/>
        <end position="261"/>
    </location>
</feature>
<feature type="compositionally biased region" description="Polar residues" evidence="5">
    <location>
        <begin position="3679"/>
        <end position="3690"/>
    </location>
</feature>
<evidence type="ECO:0000313" key="8">
    <source>
        <dbReference type="EMBL" id="CAK9109961.1"/>
    </source>
</evidence>
<feature type="region of interest" description="Disordered" evidence="5">
    <location>
        <begin position="3252"/>
        <end position="3274"/>
    </location>
</feature>
<feature type="compositionally biased region" description="Polar residues" evidence="5">
    <location>
        <begin position="723"/>
        <end position="738"/>
    </location>
</feature>
<feature type="region of interest" description="Disordered" evidence="5">
    <location>
        <begin position="648"/>
        <end position="675"/>
    </location>
</feature>
<keyword evidence="6" id="KW-0812">Transmembrane</keyword>
<feature type="region of interest" description="Disordered" evidence="5">
    <location>
        <begin position="841"/>
        <end position="866"/>
    </location>
</feature>
<feature type="compositionally biased region" description="Basic and acidic residues" evidence="5">
    <location>
        <begin position="2033"/>
        <end position="2042"/>
    </location>
</feature>
<keyword evidence="1" id="KW-0479">Metal-binding</keyword>
<dbReference type="SMART" id="SM00547">
    <property type="entry name" value="ZnF_RBZ"/>
    <property type="match status" value="2"/>
</dbReference>
<feature type="compositionally biased region" description="Low complexity" evidence="5">
    <location>
        <begin position="2368"/>
        <end position="2378"/>
    </location>
</feature>
<dbReference type="Pfam" id="PF10344">
    <property type="entry name" value="Hobbit"/>
    <property type="match status" value="1"/>
</dbReference>
<evidence type="ECO:0000256" key="4">
    <source>
        <dbReference type="PROSITE-ProRule" id="PRU00322"/>
    </source>
</evidence>
<feature type="region of interest" description="Disordered" evidence="5">
    <location>
        <begin position="1507"/>
        <end position="1539"/>
    </location>
</feature>
<keyword evidence="6" id="KW-1133">Transmembrane helix</keyword>
<comment type="caution">
    <text evidence="8">The sequence shown here is derived from an EMBL/GenBank/DDBJ whole genome shotgun (WGS) entry which is preliminary data.</text>
</comment>
<protein>
    <submittedName>
        <fullName evidence="8">Protein KIAA0100</fullName>
    </submittedName>
</protein>
<feature type="region of interest" description="Disordered" evidence="5">
    <location>
        <begin position="2875"/>
        <end position="3030"/>
    </location>
</feature>